<feature type="region of interest" description="Disordered" evidence="1">
    <location>
        <begin position="164"/>
        <end position="186"/>
    </location>
</feature>
<accession>A0A9P5N6P7</accession>
<feature type="compositionally biased region" description="Basic and acidic residues" evidence="1">
    <location>
        <begin position="277"/>
        <end position="304"/>
    </location>
</feature>
<feature type="region of interest" description="Disordered" evidence="1">
    <location>
        <begin position="220"/>
        <end position="239"/>
    </location>
</feature>
<gene>
    <name evidence="2" type="ORF">CPB84DRAFT_1856659</name>
</gene>
<feature type="compositionally biased region" description="Basic and acidic residues" evidence="1">
    <location>
        <begin position="824"/>
        <end position="838"/>
    </location>
</feature>
<dbReference type="Proteomes" id="UP000724874">
    <property type="component" value="Unassembled WGS sequence"/>
</dbReference>
<sequence>MHRKRKNSDSTLRDSKKRQKDRNCPSPEANEANSTVDLSQEQHHNPRKGAVRVPSSPPSPRPRPYKVAEQSSHKDFFVYRFLDAAYSSYEAPEIGTPGPVEEIASVSFPGKDDQFYLIPDGHIVPEGLVAQFDLDDIARQHLQEIQERMPSEDDRAGQAASDLSFLHLSPPPPAQCPRPHAESPETYLEVGSPEFQASFSHCQNQAYVLVLPAPYQAQPSKANVTKSGHSRSQAAEPKAKVITNDRSIKFKGRYMVSDSEEENIVPDDDQDQDFVPESEKQARQVDARARGYNRRDSSDPIEDADRTDANVVEEMEQEEVEARDEGAVAAEVVDDIVIPEAWKKGGQPTKAFIRDSVAVGEAFDKMVSDIMTTHGVSAKLAYSAIGYHPRTIETRDGSSWNAHQRVYKIKQPKVEGETVAEFRARSTLDYDLKVKFLAKNDKAKFKGECDEVIMEALMNGQGTELRAVSPAKRISAAAKVLQKTAQMISRADPELQSFGGVNYIGHDKASRTSGGTTFVSSDVVLQAIKMFDIETNKIMITTGDFLQAVVAQEGMRKALAASSLTEPAEIIAKEKPMEARKEKLKGMEGMGQAREHLLPNEARPCAAASEGQPPHVVTFEKSDARKRARSYLGLSYSRVEPTHVTVDWSKLPSNALTGKFQLENWCFDKFPGQDGFAPEKILPRQWQDMGRCLVAEDFHPVTGGCSEKCPRFVPWSDEEKVVVKGSEEYYGIPIIVSDKGKVLLTAHEAEMFITRAAGSHARAACVEGEEAHMPSSEAHQASPTEKMYAACTISPMPALLPSAPSRTTAAPREAPTRTAVQHDSQPHESKQRKEDKKVMYTMPPLRRTAFAPNVATSSRQLHHRGDLGSGQHKKIIYANPSPVQASSLTSATKVFYGNTNAAPPSSRGLAYTKPKHSGQQASGVSHPTPGPSTQPKRAKAVPPVRRVDYGE</sequence>
<feature type="region of interest" description="Disordered" evidence="1">
    <location>
        <begin position="799"/>
        <end position="838"/>
    </location>
</feature>
<keyword evidence="3" id="KW-1185">Reference proteome</keyword>
<feature type="region of interest" description="Disordered" evidence="1">
    <location>
        <begin position="1"/>
        <end position="69"/>
    </location>
</feature>
<protein>
    <submittedName>
        <fullName evidence="2">Uncharacterized protein</fullName>
    </submittedName>
</protein>
<feature type="compositionally biased region" description="Low complexity" evidence="1">
    <location>
        <begin position="799"/>
        <end position="819"/>
    </location>
</feature>
<feature type="compositionally biased region" description="Acidic residues" evidence="1">
    <location>
        <begin position="259"/>
        <end position="276"/>
    </location>
</feature>
<dbReference type="EMBL" id="JADNYJ010000482">
    <property type="protein sequence ID" value="KAF8869196.1"/>
    <property type="molecule type" value="Genomic_DNA"/>
</dbReference>
<organism evidence="2 3">
    <name type="scientific">Gymnopilus junonius</name>
    <name type="common">Spectacular rustgill mushroom</name>
    <name type="synonym">Gymnopilus spectabilis subsp. junonius</name>
    <dbReference type="NCBI Taxonomy" id="109634"/>
    <lineage>
        <taxon>Eukaryota</taxon>
        <taxon>Fungi</taxon>
        <taxon>Dikarya</taxon>
        <taxon>Basidiomycota</taxon>
        <taxon>Agaricomycotina</taxon>
        <taxon>Agaricomycetes</taxon>
        <taxon>Agaricomycetidae</taxon>
        <taxon>Agaricales</taxon>
        <taxon>Agaricineae</taxon>
        <taxon>Hymenogastraceae</taxon>
        <taxon>Gymnopilus</taxon>
    </lineage>
</organism>
<name>A0A9P5N6P7_GYMJU</name>
<evidence type="ECO:0000256" key="1">
    <source>
        <dbReference type="SAM" id="MobiDB-lite"/>
    </source>
</evidence>
<proteinExistence type="predicted"/>
<dbReference type="OrthoDB" id="3111501at2759"/>
<feature type="compositionally biased region" description="Polar residues" evidence="1">
    <location>
        <begin position="917"/>
        <end position="935"/>
    </location>
</feature>
<dbReference type="AlphaFoldDB" id="A0A9P5N6P7"/>
<feature type="region of interest" description="Disordered" evidence="1">
    <location>
        <begin position="899"/>
        <end position="951"/>
    </location>
</feature>
<reference evidence="2" key="1">
    <citation type="submission" date="2020-11" db="EMBL/GenBank/DDBJ databases">
        <authorList>
            <consortium name="DOE Joint Genome Institute"/>
            <person name="Ahrendt S."/>
            <person name="Riley R."/>
            <person name="Andreopoulos W."/>
            <person name="LaButti K."/>
            <person name="Pangilinan J."/>
            <person name="Ruiz-duenas F.J."/>
            <person name="Barrasa J.M."/>
            <person name="Sanchez-Garcia M."/>
            <person name="Camarero S."/>
            <person name="Miyauchi S."/>
            <person name="Serrano A."/>
            <person name="Linde D."/>
            <person name="Babiker R."/>
            <person name="Drula E."/>
            <person name="Ayuso-Fernandez I."/>
            <person name="Pacheco R."/>
            <person name="Padilla G."/>
            <person name="Ferreira P."/>
            <person name="Barriuso J."/>
            <person name="Kellner H."/>
            <person name="Castanera R."/>
            <person name="Alfaro M."/>
            <person name="Ramirez L."/>
            <person name="Pisabarro A.G."/>
            <person name="Kuo A."/>
            <person name="Tritt A."/>
            <person name="Lipzen A."/>
            <person name="He G."/>
            <person name="Yan M."/>
            <person name="Ng V."/>
            <person name="Cullen D."/>
            <person name="Martin F."/>
            <person name="Rosso M.-N."/>
            <person name="Henrissat B."/>
            <person name="Hibbett D."/>
            <person name="Martinez A.T."/>
            <person name="Grigoriev I.V."/>
        </authorList>
    </citation>
    <scope>NUCLEOTIDE SEQUENCE</scope>
    <source>
        <strain evidence="2">AH 44721</strain>
    </source>
</reference>
<feature type="region of interest" description="Disordered" evidence="1">
    <location>
        <begin position="259"/>
        <end position="304"/>
    </location>
</feature>
<comment type="caution">
    <text evidence="2">The sequence shown here is derived from an EMBL/GenBank/DDBJ whole genome shotgun (WGS) entry which is preliminary data.</text>
</comment>
<feature type="compositionally biased region" description="Polar residues" evidence="1">
    <location>
        <begin position="220"/>
        <end position="233"/>
    </location>
</feature>
<evidence type="ECO:0000313" key="2">
    <source>
        <dbReference type="EMBL" id="KAF8869196.1"/>
    </source>
</evidence>
<evidence type="ECO:0000313" key="3">
    <source>
        <dbReference type="Proteomes" id="UP000724874"/>
    </source>
</evidence>